<dbReference type="Proteomes" id="UP000693981">
    <property type="component" value="Unassembled WGS sequence"/>
</dbReference>
<keyword evidence="2" id="KW-1185">Reference proteome</keyword>
<gene>
    <name evidence="1" type="ORF">PHYBOEH_001565</name>
</gene>
<dbReference type="PANTHER" id="PTHR46586:SF3">
    <property type="entry name" value="ANKYRIN REPEAT-CONTAINING PROTEIN"/>
    <property type="match status" value="1"/>
</dbReference>
<comment type="caution">
    <text evidence="1">The sequence shown here is derived from an EMBL/GenBank/DDBJ whole genome shotgun (WGS) entry which is preliminary data.</text>
</comment>
<accession>A0A8T1VA07</accession>
<reference evidence="1" key="1">
    <citation type="submission" date="2021-02" db="EMBL/GenBank/DDBJ databases">
        <authorList>
            <person name="Palmer J.M."/>
        </authorList>
    </citation>
    <scope>NUCLEOTIDE SEQUENCE</scope>
    <source>
        <strain evidence="1">SCRP23</strain>
    </source>
</reference>
<protein>
    <recommendedName>
        <fullName evidence="3">Ankyrin repeat-containing domain</fullName>
    </recommendedName>
</protein>
<evidence type="ECO:0000313" key="1">
    <source>
        <dbReference type="EMBL" id="KAG7376384.1"/>
    </source>
</evidence>
<dbReference type="OrthoDB" id="103031at2759"/>
<dbReference type="EMBL" id="JAGDFL010001341">
    <property type="protein sequence ID" value="KAG7376384.1"/>
    <property type="molecule type" value="Genomic_DNA"/>
</dbReference>
<name>A0A8T1VA07_9STRA</name>
<sequence>MCDVSAAADCAACHGHLNEILFLLRHDFEESDDEDGSDVEYYELAGPELMKKMMVAATENRHLQVVGYLLTQFTGVEGDEMDADKMEILKSVVVAGARVGYLDAVKLVLPVMLGADEYRAGYERRRYYDKYKGWREALTEAARNGHLVVVMFLADVQDKECYVNSYVLSEDALGLAIAGGHDEVVKYLLDLDRERFRWNLINACTEVVKRDNKDLAEFFYNNYAKYVRGTTEHVTGNLFVDLAIEGRTEAVKFMYVNGHDDAEIVCDAFVNAVAVGRRVEVVEFLLETGHIFPAIFDKGFVAAASSMWVTSKIVCSLYAMKRASAKTINNVFAVARDMAVMKLLYENERISDEAIIKAFQRAGCLWFS</sequence>
<dbReference type="AlphaFoldDB" id="A0A8T1VA07"/>
<evidence type="ECO:0008006" key="3">
    <source>
        <dbReference type="Google" id="ProtNLM"/>
    </source>
</evidence>
<dbReference type="InterPro" id="IPR052050">
    <property type="entry name" value="SecEffector_AnkRepeat"/>
</dbReference>
<evidence type="ECO:0000313" key="2">
    <source>
        <dbReference type="Proteomes" id="UP000693981"/>
    </source>
</evidence>
<organism evidence="1 2">
    <name type="scientific">Phytophthora boehmeriae</name>
    <dbReference type="NCBI Taxonomy" id="109152"/>
    <lineage>
        <taxon>Eukaryota</taxon>
        <taxon>Sar</taxon>
        <taxon>Stramenopiles</taxon>
        <taxon>Oomycota</taxon>
        <taxon>Peronosporomycetes</taxon>
        <taxon>Peronosporales</taxon>
        <taxon>Peronosporaceae</taxon>
        <taxon>Phytophthora</taxon>
    </lineage>
</organism>
<proteinExistence type="predicted"/>
<dbReference type="PANTHER" id="PTHR46586">
    <property type="entry name" value="ANKYRIN REPEAT-CONTAINING PROTEIN"/>
    <property type="match status" value="1"/>
</dbReference>